<feature type="disulfide bond" evidence="14">
    <location>
        <begin position="41"/>
        <end position="72"/>
    </location>
</feature>
<keyword evidence="20" id="KW-1185">Reference proteome</keyword>
<dbReference type="GO" id="GO:0098552">
    <property type="term" value="C:side of membrane"/>
    <property type="evidence" value="ECO:0007669"/>
    <property type="project" value="UniProtKB-KW"/>
</dbReference>
<dbReference type="Pfam" id="PF20684">
    <property type="entry name" value="Fung_rhodopsin"/>
    <property type="match status" value="1"/>
</dbReference>
<feature type="signal peptide" evidence="17">
    <location>
        <begin position="1"/>
        <end position="26"/>
    </location>
</feature>
<evidence type="ECO:0000256" key="5">
    <source>
        <dbReference type="ARBA" id="ARBA00022525"/>
    </source>
</evidence>
<dbReference type="PANTHER" id="PTHR33048">
    <property type="entry name" value="PTH11-LIKE INTEGRAL MEMBRANE PROTEIN (AFU_ORTHOLOGUE AFUA_5G11245)"/>
    <property type="match status" value="1"/>
</dbReference>
<keyword evidence="5" id="KW-0964">Secreted</keyword>
<keyword evidence="6" id="KW-0325">Glycoprotein</keyword>
<dbReference type="PROSITE" id="PS52012">
    <property type="entry name" value="CFEM"/>
    <property type="match status" value="1"/>
</dbReference>
<dbReference type="KEGG" id="mbe:MBM_01631"/>
<feature type="transmembrane region" description="Helical" evidence="16">
    <location>
        <begin position="263"/>
        <end position="285"/>
    </location>
</feature>
<dbReference type="AlphaFoldDB" id="K1Y3F9"/>
<dbReference type="EMBL" id="JH921430">
    <property type="protein sequence ID" value="EKD19679.1"/>
    <property type="molecule type" value="Genomic_DNA"/>
</dbReference>
<keyword evidence="6" id="KW-0336">GPI-anchor</keyword>
<name>K1Y3F9_MARBU</name>
<evidence type="ECO:0000256" key="1">
    <source>
        <dbReference type="ARBA" id="ARBA00004141"/>
    </source>
</evidence>
<evidence type="ECO:0000256" key="3">
    <source>
        <dbReference type="ARBA" id="ARBA00004613"/>
    </source>
</evidence>
<feature type="region of interest" description="Disordered" evidence="15">
    <location>
        <begin position="505"/>
        <end position="544"/>
    </location>
</feature>
<dbReference type="eggNOG" id="ENOG502SKG6">
    <property type="taxonomic scope" value="Eukaryota"/>
</dbReference>
<evidence type="ECO:0000256" key="14">
    <source>
        <dbReference type="PROSITE-ProRule" id="PRU01356"/>
    </source>
</evidence>
<keyword evidence="12" id="KW-0449">Lipoprotein</keyword>
<feature type="chain" id="PRO_5003855787" evidence="17">
    <location>
        <begin position="27"/>
        <end position="544"/>
    </location>
</feature>
<keyword evidence="11 14" id="KW-1015">Disulfide bond</keyword>
<gene>
    <name evidence="19" type="ORF">MBM_01631</name>
</gene>
<evidence type="ECO:0000313" key="20">
    <source>
        <dbReference type="Proteomes" id="UP000006753"/>
    </source>
</evidence>
<comment type="similarity">
    <text evidence="13">Belongs to the SAT4 family.</text>
</comment>
<proteinExistence type="inferred from homology"/>
<keyword evidence="7 16" id="KW-0812">Transmembrane</keyword>
<evidence type="ECO:0000256" key="8">
    <source>
        <dbReference type="ARBA" id="ARBA00022729"/>
    </source>
</evidence>
<comment type="subcellular location">
    <subcellularLocation>
        <location evidence="2">Membrane</location>
        <topology evidence="2">Lipid-anchor</topology>
        <topology evidence="2">GPI-anchor</topology>
    </subcellularLocation>
    <subcellularLocation>
        <location evidence="1">Membrane</location>
        <topology evidence="1">Multi-pass membrane protein</topology>
    </subcellularLocation>
    <subcellularLocation>
        <location evidence="3">Secreted</location>
    </subcellularLocation>
</comment>
<evidence type="ECO:0000256" key="13">
    <source>
        <dbReference type="ARBA" id="ARBA00038359"/>
    </source>
</evidence>
<keyword evidence="10 16" id="KW-0472">Membrane</keyword>
<feature type="compositionally biased region" description="Basic and acidic residues" evidence="15">
    <location>
        <begin position="507"/>
        <end position="544"/>
    </location>
</feature>
<dbReference type="InterPro" id="IPR052337">
    <property type="entry name" value="SAT4-like"/>
</dbReference>
<comment type="caution">
    <text evidence="14">Lacks conserved residue(s) required for the propagation of feature annotation.</text>
</comment>
<evidence type="ECO:0000256" key="15">
    <source>
        <dbReference type="SAM" id="MobiDB-lite"/>
    </source>
</evidence>
<comment type="similarity">
    <text evidence="4">Belongs to the RBT5 family.</text>
</comment>
<feature type="disulfide bond" evidence="14">
    <location>
        <begin position="51"/>
        <end position="58"/>
    </location>
</feature>
<evidence type="ECO:0000256" key="12">
    <source>
        <dbReference type="ARBA" id="ARBA00023288"/>
    </source>
</evidence>
<dbReference type="InterPro" id="IPR008427">
    <property type="entry name" value="Extracellular_membr_CFEM_dom"/>
</dbReference>
<accession>K1Y3F9</accession>
<organism evidence="19 20">
    <name type="scientific">Marssonina brunnea f. sp. multigermtubi (strain MB_m1)</name>
    <name type="common">Marssonina leaf spot fungus</name>
    <dbReference type="NCBI Taxonomy" id="1072389"/>
    <lineage>
        <taxon>Eukaryota</taxon>
        <taxon>Fungi</taxon>
        <taxon>Dikarya</taxon>
        <taxon>Ascomycota</taxon>
        <taxon>Pezizomycotina</taxon>
        <taxon>Leotiomycetes</taxon>
        <taxon>Helotiales</taxon>
        <taxon>Drepanopezizaceae</taxon>
        <taxon>Drepanopeziza</taxon>
    </lineage>
</organism>
<evidence type="ECO:0000256" key="17">
    <source>
        <dbReference type="SAM" id="SignalP"/>
    </source>
</evidence>
<dbReference type="GeneID" id="18757566"/>
<feature type="disulfide bond" evidence="14">
    <location>
        <begin position="37"/>
        <end position="77"/>
    </location>
</feature>
<dbReference type="OrthoDB" id="2496787at2759"/>
<dbReference type="PANTHER" id="PTHR33048:SF143">
    <property type="entry name" value="EXTRACELLULAR MEMBRANE PROTEIN CFEM DOMAIN-CONTAINING PROTEIN-RELATED"/>
    <property type="match status" value="1"/>
</dbReference>
<reference evidence="19 20" key="1">
    <citation type="journal article" date="2012" name="BMC Genomics">
        <title>Sequencing the genome of Marssonina brunnea reveals fungus-poplar co-evolution.</title>
        <authorList>
            <person name="Zhu S."/>
            <person name="Cao Y.-Z."/>
            <person name="Jiang C."/>
            <person name="Tan B.-Y."/>
            <person name="Wang Z."/>
            <person name="Feng S."/>
            <person name="Zhang L."/>
            <person name="Su X.-H."/>
            <person name="Brejova B."/>
            <person name="Vinar T."/>
            <person name="Xu M."/>
            <person name="Wang M.-X."/>
            <person name="Zhang S.-G."/>
            <person name="Huang M.-R."/>
            <person name="Wu R."/>
            <person name="Zhou Y."/>
        </authorList>
    </citation>
    <scope>NUCLEOTIDE SEQUENCE [LARGE SCALE GENOMIC DNA]</scope>
    <source>
        <strain evidence="19 20">MB_m1</strain>
    </source>
</reference>
<dbReference type="InterPro" id="IPR049326">
    <property type="entry name" value="Rhodopsin_dom_fungi"/>
</dbReference>
<dbReference type="SMART" id="SM00747">
    <property type="entry name" value="CFEM"/>
    <property type="match status" value="1"/>
</dbReference>
<keyword evidence="9 16" id="KW-1133">Transmembrane helix</keyword>
<feature type="disulfide bond" evidence="14">
    <location>
        <begin position="60"/>
        <end position="93"/>
    </location>
</feature>
<sequence length="544" mass="60834">MYERKRRLLAFGSVILFLALLRPTLAQQGTLSSLPTCALVCLKNEIETSSCAATNATCVCLDHVLQTNVAICVASNCNVEDSLVAQNVTKTACLEPVRDISANYYALSISFGVISATAVLFRLIAKFFTSSAFGLDDLFIFITLLAGVPSEVLTVYGVLSNGLGRDIWTLTPKQITDFLRAFYFMEILYFFHVCLLKATLLFFYLRIFPGPGIKKLMRGTIIFNFVNGLVFVLLAIFPCKPISYYWTRWDGEHEGKCMNLNVLGWSNAAVSILLDFWMLALPLSQLSSLKMHWKKKLGVAVMFVVGTFVTVVSIIRLQSLVSFSNSQNPTWDNLPVSLWSTVEVSIGLICACMPTLRLVLVRLLPRSLSTTQLSRTRNNYYGTQGHTATAGTISVVRPKGKSEMDIPRDGIRCEQSFSVHHDDRWDHDELELIELSEFDSQKNGKTPIPLTNRDHRPPFTMSSLTFKNYCSHCGQSSSPSPICKYDGAQCFPSKAQYQKSIGIVRKGALDEDPVQKHIQPKKAEEEKSAEERDETKGDGERRFD</sequence>
<feature type="transmembrane region" description="Helical" evidence="16">
    <location>
        <begin position="104"/>
        <end position="125"/>
    </location>
</feature>
<protein>
    <submittedName>
        <fullName evidence="19">CFEM domain-containing protein</fullName>
    </submittedName>
</protein>
<feature type="transmembrane region" description="Helical" evidence="16">
    <location>
        <begin position="221"/>
        <end position="243"/>
    </location>
</feature>
<dbReference type="GO" id="GO:0005576">
    <property type="term" value="C:extracellular region"/>
    <property type="evidence" value="ECO:0007669"/>
    <property type="project" value="UniProtKB-SubCell"/>
</dbReference>
<dbReference type="OMA" id="DINAITW"/>
<evidence type="ECO:0000256" key="16">
    <source>
        <dbReference type="SAM" id="Phobius"/>
    </source>
</evidence>
<feature type="transmembrane region" description="Helical" evidence="16">
    <location>
        <begin position="297"/>
        <end position="317"/>
    </location>
</feature>
<feature type="transmembrane region" description="Helical" evidence="16">
    <location>
        <begin position="137"/>
        <end position="159"/>
    </location>
</feature>
<evidence type="ECO:0000256" key="6">
    <source>
        <dbReference type="ARBA" id="ARBA00022622"/>
    </source>
</evidence>
<evidence type="ECO:0000256" key="9">
    <source>
        <dbReference type="ARBA" id="ARBA00022989"/>
    </source>
</evidence>
<keyword evidence="8 17" id="KW-0732">Signal</keyword>
<evidence type="ECO:0000256" key="11">
    <source>
        <dbReference type="ARBA" id="ARBA00023157"/>
    </source>
</evidence>
<evidence type="ECO:0000259" key="18">
    <source>
        <dbReference type="PROSITE" id="PS52012"/>
    </source>
</evidence>
<dbReference type="Pfam" id="PF05730">
    <property type="entry name" value="CFEM"/>
    <property type="match status" value="1"/>
</dbReference>
<dbReference type="Proteomes" id="UP000006753">
    <property type="component" value="Unassembled WGS sequence"/>
</dbReference>
<dbReference type="InParanoid" id="K1Y3F9"/>
<feature type="transmembrane region" description="Helical" evidence="16">
    <location>
        <begin position="187"/>
        <end position="209"/>
    </location>
</feature>
<evidence type="ECO:0000313" key="19">
    <source>
        <dbReference type="EMBL" id="EKD19679.1"/>
    </source>
</evidence>
<dbReference type="HOGENOM" id="CLU_028200_6_3_1"/>
<evidence type="ECO:0000256" key="10">
    <source>
        <dbReference type="ARBA" id="ARBA00023136"/>
    </source>
</evidence>
<evidence type="ECO:0000256" key="4">
    <source>
        <dbReference type="ARBA" id="ARBA00010031"/>
    </source>
</evidence>
<feature type="domain" description="CFEM" evidence="18">
    <location>
        <begin position="9"/>
        <end position="120"/>
    </location>
</feature>
<evidence type="ECO:0000256" key="2">
    <source>
        <dbReference type="ARBA" id="ARBA00004589"/>
    </source>
</evidence>
<feature type="transmembrane region" description="Helical" evidence="16">
    <location>
        <begin position="337"/>
        <end position="360"/>
    </location>
</feature>
<evidence type="ECO:0000256" key="7">
    <source>
        <dbReference type="ARBA" id="ARBA00022692"/>
    </source>
</evidence>